<evidence type="ECO:0000259" key="3">
    <source>
        <dbReference type="PROSITE" id="PS51782"/>
    </source>
</evidence>
<dbReference type="Proteomes" id="UP001549104">
    <property type="component" value="Unassembled WGS sequence"/>
</dbReference>
<evidence type="ECO:0000313" key="5">
    <source>
        <dbReference type="Proteomes" id="UP001549104"/>
    </source>
</evidence>
<accession>A0ABV2KDR6</accession>
<evidence type="ECO:0000256" key="2">
    <source>
        <dbReference type="SAM" id="Phobius"/>
    </source>
</evidence>
<organism evidence="4 5">
    <name type="scientific">Sporosarcina psychrophila</name>
    <name type="common">Bacillus psychrophilus</name>
    <dbReference type="NCBI Taxonomy" id="1476"/>
    <lineage>
        <taxon>Bacteria</taxon>
        <taxon>Bacillati</taxon>
        <taxon>Bacillota</taxon>
        <taxon>Bacilli</taxon>
        <taxon>Bacillales</taxon>
        <taxon>Caryophanaceae</taxon>
        <taxon>Sporosarcina</taxon>
    </lineage>
</organism>
<dbReference type="InterPro" id="IPR036779">
    <property type="entry name" value="LysM_dom_sf"/>
</dbReference>
<feature type="domain" description="LysM" evidence="3">
    <location>
        <begin position="173"/>
        <end position="219"/>
    </location>
</feature>
<feature type="compositionally biased region" description="Basic and acidic residues" evidence="1">
    <location>
        <begin position="93"/>
        <end position="135"/>
    </location>
</feature>
<comment type="caution">
    <text evidence="4">The sequence shown here is derived from an EMBL/GenBank/DDBJ whole genome shotgun (WGS) entry which is preliminary data.</text>
</comment>
<proteinExistence type="predicted"/>
<feature type="region of interest" description="Disordered" evidence="1">
    <location>
        <begin position="76"/>
        <end position="176"/>
    </location>
</feature>
<dbReference type="Pfam" id="PF01476">
    <property type="entry name" value="LysM"/>
    <property type="match status" value="1"/>
</dbReference>
<evidence type="ECO:0000256" key="1">
    <source>
        <dbReference type="SAM" id="MobiDB-lite"/>
    </source>
</evidence>
<dbReference type="SUPFAM" id="SSF54106">
    <property type="entry name" value="LysM domain"/>
    <property type="match status" value="1"/>
</dbReference>
<feature type="compositionally biased region" description="Basic and acidic residues" evidence="1">
    <location>
        <begin position="146"/>
        <end position="170"/>
    </location>
</feature>
<keyword evidence="2" id="KW-0472">Membrane</keyword>
<protein>
    <submittedName>
        <fullName evidence="4">LysM repeat protein</fullName>
    </submittedName>
</protein>
<sequence>MKNDDYKTDFEEHRKEIGLDDGHEVSKLPSRSELHRKGRKPKKKSSHTMINVILGLFTLIPVLILVYIISDFYTPGDRTSAKGGETGTLFEMNSEKPVEKTADADKDDEKKATSNEDEKSAVKTEAEAKVEEKPVSKPVVNVNPTPEKKPEVKVETKPEKKPEVKPESKPVAKTHTVGSNENLYRISLKYYGNGGGVEKIKSANGLTSNEIGVGQRLVIP</sequence>
<gene>
    <name evidence="4" type="ORF">ABIC55_003325</name>
</gene>
<keyword evidence="2" id="KW-1133">Transmembrane helix</keyword>
<dbReference type="PROSITE" id="PS51782">
    <property type="entry name" value="LYSM"/>
    <property type="match status" value="1"/>
</dbReference>
<evidence type="ECO:0000313" key="4">
    <source>
        <dbReference type="EMBL" id="MET3658208.1"/>
    </source>
</evidence>
<feature type="compositionally biased region" description="Basic residues" evidence="1">
    <location>
        <begin position="36"/>
        <end position="45"/>
    </location>
</feature>
<reference evidence="4 5" key="1">
    <citation type="submission" date="2024-06" db="EMBL/GenBank/DDBJ databases">
        <title>Sorghum-associated microbial communities from plants grown in Nebraska, USA.</title>
        <authorList>
            <person name="Schachtman D."/>
        </authorList>
    </citation>
    <scope>NUCLEOTIDE SEQUENCE [LARGE SCALE GENOMIC DNA]</scope>
    <source>
        <strain evidence="4 5">1288</strain>
    </source>
</reference>
<feature type="region of interest" description="Disordered" evidence="1">
    <location>
        <begin position="1"/>
        <end position="45"/>
    </location>
</feature>
<dbReference type="RefSeq" id="WP_067210423.1">
    <property type="nucleotide sequence ID" value="NZ_CP014616.1"/>
</dbReference>
<name>A0ABV2KDR6_SPOPS</name>
<feature type="compositionally biased region" description="Basic and acidic residues" evidence="1">
    <location>
        <begin position="1"/>
        <end position="35"/>
    </location>
</feature>
<dbReference type="Gene3D" id="3.10.350.10">
    <property type="entry name" value="LysM domain"/>
    <property type="match status" value="1"/>
</dbReference>
<dbReference type="InterPro" id="IPR018392">
    <property type="entry name" value="LysM"/>
</dbReference>
<feature type="transmembrane region" description="Helical" evidence="2">
    <location>
        <begin position="49"/>
        <end position="69"/>
    </location>
</feature>
<dbReference type="EMBL" id="JBEPME010000005">
    <property type="protein sequence ID" value="MET3658208.1"/>
    <property type="molecule type" value="Genomic_DNA"/>
</dbReference>
<dbReference type="SMART" id="SM00257">
    <property type="entry name" value="LysM"/>
    <property type="match status" value="1"/>
</dbReference>
<feature type="compositionally biased region" description="Low complexity" evidence="1">
    <location>
        <begin position="136"/>
        <end position="145"/>
    </location>
</feature>
<keyword evidence="2" id="KW-0812">Transmembrane</keyword>
<keyword evidence="5" id="KW-1185">Reference proteome</keyword>